<gene>
    <name evidence="1" type="ORF">MUA00_19305</name>
</gene>
<comment type="caution">
    <text evidence="1">The sequence shown here is derived from an EMBL/GenBank/DDBJ whole genome shotgun (WGS) entry which is preliminary data.</text>
</comment>
<organism evidence="1 2">
    <name type="scientific">Dryocola boscaweniae</name>
    <dbReference type="NCBI Taxonomy" id="2925397"/>
    <lineage>
        <taxon>Bacteria</taxon>
        <taxon>Pseudomonadati</taxon>
        <taxon>Pseudomonadota</taxon>
        <taxon>Gammaproteobacteria</taxon>
        <taxon>Enterobacterales</taxon>
        <taxon>Enterobacteriaceae</taxon>
        <taxon>Dryocola</taxon>
    </lineage>
</organism>
<evidence type="ECO:0000313" key="1">
    <source>
        <dbReference type="EMBL" id="MCT4703929.1"/>
    </source>
</evidence>
<name>A0A9X2WAI8_9ENTR</name>
<proteinExistence type="predicted"/>
<keyword evidence="2" id="KW-1185">Reference proteome</keyword>
<accession>A0A9X2WAI8</accession>
<reference evidence="1" key="1">
    <citation type="submission" date="2022-03" db="EMBL/GenBank/DDBJ databases">
        <title>Proposal of a novel genus Dryocolo and two novel species.</title>
        <authorList>
            <person name="Maddock D.W."/>
            <person name="Brady C.L."/>
            <person name="Denman S."/>
            <person name="Arnold D."/>
        </authorList>
    </citation>
    <scope>NUCLEOTIDE SEQUENCE</scope>
    <source>
        <strain evidence="1">H6W4</strain>
    </source>
</reference>
<dbReference type="Proteomes" id="UP001150641">
    <property type="component" value="Unassembled WGS sequence"/>
</dbReference>
<dbReference type="AlphaFoldDB" id="A0A9X2WAI8"/>
<evidence type="ECO:0000313" key="2">
    <source>
        <dbReference type="Proteomes" id="UP001150641"/>
    </source>
</evidence>
<dbReference type="RefSeq" id="WP_271124610.1">
    <property type="nucleotide sequence ID" value="NZ_JALHAN010000069.1"/>
</dbReference>
<sequence length="146" mass="16108">MPIRTYRFSQIAMMPVEGVGIHASFSISIVVRDERIKGGNRSVHLSAHGNSNAAKAAGTGKLLFWCTVTNNANHKKYVLDNKRDEMFAAGVEDVVIGCAKFIIDAKYNIYPSLTVEGGYKLADYTGQHIPLPGRIRRVIKLEPFQG</sequence>
<protein>
    <submittedName>
        <fullName evidence="1">Uncharacterized protein</fullName>
    </submittedName>
</protein>
<dbReference type="EMBL" id="JALHAP010000082">
    <property type="protein sequence ID" value="MCT4703929.1"/>
    <property type="molecule type" value="Genomic_DNA"/>
</dbReference>